<evidence type="ECO:0000313" key="2">
    <source>
        <dbReference type="Proteomes" id="UP001165960"/>
    </source>
</evidence>
<protein>
    <submittedName>
        <fullName evidence="1">Uncharacterized protein</fullName>
    </submittedName>
</protein>
<proteinExistence type="predicted"/>
<accession>A0ACC2SD65</accession>
<sequence length="55" mass="5777">MYEINKLSIQTELKMSKDILTTKQTPTAIHPASQSAGTCPPLPSQPAVCLPAPAG</sequence>
<name>A0ACC2SD65_9FUNG</name>
<comment type="caution">
    <text evidence="1">The sequence shown here is derived from an EMBL/GenBank/DDBJ whole genome shotgun (WGS) entry which is preliminary data.</text>
</comment>
<gene>
    <name evidence="1" type="ORF">DSO57_1032855</name>
</gene>
<keyword evidence="2" id="KW-1185">Reference proteome</keyword>
<reference evidence="1" key="1">
    <citation type="submission" date="2022-04" db="EMBL/GenBank/DDBJ databases">
        <title>Genome of the entomopathogenic fungus Entomophthora muscae.</title>
        <authorList>
            <person name="Elya C."/>
            <person name="Lovett B.R."/>
            <person name="Lee E."/>
            <person name="Macias A.M."/>
            <person name="Hajek A.E."/>
            <person name="De Bivort B.L."/>
            <person name="Kasson M.T."/>
            <person name="De Fine Licht H.H."/>
            <person name="Stajich J.E."/>
        </authorList>
    </citation>
    <scope>NUCLEOTIDE SEQUENCE</scope>
    <source>
        <strain evidence="1">Berkeley</strain>
    </source>
</reference>
<evidence type="ECO:0000313" key="1">
    <source>
        <dbReference type="EMBL" id="KAJ9060248.1"/>
    </source>
</evidence>
<dbReference type="Proteomes" id="UP001165960">
    <property type="component" value="Unassembled WGS sequence"/>
</dbReference>
<organism evidence="1 2">
    <name type="scientific">Entomophthora muscae</name>
    <dbReference type="NCBI Taxonomy" id="34485"/>
    <lineage>
        <taxon>Eukaryota</taxon>
        <taxon>Fungi</taxon>
        <taxon>Fungi incertae sedis</taxon>
        <taxon>Zoopagomycota</taxon>
        <taxon>Entomophthoromycotina</taxon>
        <taxon>Entomophthoromycetes</taxon>
        <taxon>Entomophthorales</taxon>
        <taxon>Entomophthoraceae</taxon>
        <taxon>Entomophthora</taxon>
    </lineage>
</organism>
<dbReference type="EMBL" id="QTSX02005221">
    <property type="protein sequence ID" value="KAJ9060248.1"/>
    <property type="molecule type" value="Genomic_DNA"/>
</dbReference>